<proteinExistence type="predicted"/>
<evidence type="ECO:0000313" key="1">
    <source>
        <dbReference type="EMBL" id="KKQ48926.1"/>
    </source>
</evidence>
<name>A0A0G0L8B1_9BACT</name>
<dbReference type="EMBL" id="LBTW01000021">
    <property type="protein sequence ID" value="KKQ48926.1"/>
    <property type="molecule type" value="Genomic_DNA"/>
</dbReference>
<gene>
    <name evidence="1" type="ORF">US67_C0021G0016</name>
</gene>
<comment type="caution">
    <text evidence="1">The sequence shown here is derived from an EMBL/GenBank/DDBJ whole genome shotgun (WGS) entry which is preliminary data.</text>
</comment>
<protein>
    <submittedName>
        <fullName evidence="1">Uncharacterized protein</fullName>
    </submittedName>
</protein>
<dbReference type="AlphaFoldDB" id="A0A0G0L8B1"/>
<evidence type="ECO:0000313" key="2">
    <source>
        <dbReference type="Proteomes" id="UP000034366"/>
    </source>
</evidence>
<organism evidence="1 2">
    <name type="scientific">Candidatus Woesebacteria bacterium GW2011_GWD1_38_10</name>
    <dbReference type="NCBI Taxonomy" id="1618592"/>
    <lineage>
        <taxon>Bacteria</taxon>
        <taxon>Candidatus Woeseibacteriota</taxon>
    </lineage>
</organism>
<accession>A0A0G0L8B1</accession>
<sequence length="32" mass="3828">MIDTLLSDRLYNPQLINPFNAYNFSQYGSRLY</sequence>
<feature type="non-terminal residue" evidence="1">
    <location>
        <position position="32"/>
    </location>
</feature>
<reference evidence="1 2" key="1">
    <citation type="journal article" date="2015" name="Nature">
        <title>rRNA introns, odd ribosomes, and small enigmatic genomes across a large radiation of phyla.</title>
        <authorList>
            <person name="Brown C.T."/>
            <person name="Hug L.A."/>
            <person name="Thomas B.C."/>
            <person name="Sharon I."/>
            <person name="Castelle C.J."/>
            <person name="Singh A."/>
            <person name="Wilkins M.J."/>
            <person name="Williams K.H."/>
            <person name="Banfield J.F."/>
        </authorList>
    </citation>
    <scope>NUCLEOTIDE SEQUENCE [LARGE SCALE GENOMIC DNA]</scope>
</reference>
<dbReference type="Proteomes" id="UP000034366">
    <property type="component" value="Unassembled WGS sequence"/>
</dbReference>